<accession>A0ABZ0P0X8</accession>
<sequence>MIVSNTELLTVIERKESTIQSPDMPEGLRVLYLRTWPISPPSLRSLLDRMISQGMFFEGFRAWDNVLSIYEAQGEAAPERLFSRYVGETEGPKCPIDRQSEDEQGREYGVISAFLKAVEECISDVNCECKMPASTTLDK</sequence>
<name>A0ABZ0P0X8_CERBT</name>
<dbReference type="Proteomes" id="UP001302367">
    <property type="component" value="Chromosome 6"/>
</dbReference>
<organism evidence="1 2">
    <name type="scientific">Cercospora beticola</name>
    <name type="common">Sugarbeet leaf spot fungus</name>
    <dbReference type="NCBI Taxonomy" id="122368"/>
    <lineage>
        <taxon>Eukaryota</taxon>
        <taxon>Fungi</taxon>
        <taxon>Dikarya</taxon>
        <taxon>Ascomycota</taxon>
        <taxon>Pezizomycotina</taxon>
        <taxon>Dothideomycetes</taxon>
        <taxon>Dothideomycetidae</taxon>
        <taxon>Mycosphaerellales</taxon>
        <taxon>Mycosphaerellaceae</taxon>
        <taxon>Cercospora</taxon>
    </lineage>
</organism>
<dbReference type="EMBL" id="CP134189">
    <property type="protein sequence ID" value="WPB05502.1"/>
    <property type="molecule type" value="Genomic_DNA"/>
</dbReference>
<gene>
    <name evidence="1" type="ORF">RHO25_010154</name>
</gene>
<protein>
    <submittedName>
        <fullName evidence="1">Uncharacterized protein</fullName>
    </submittedName>
</protein>
<keyword evidence="2" id="KW-1185">Reference proteome</keyword>
<dbReference type="GeneID" id="90644624"/>
<reference evidence="1 2" key="1">
    <citation type="submission" date="2023-09" db="EMBL/GenBank/DDBJ databases">
        <title>Complete-Gapless Cercospora beticola genome.</title>
        <authorList>
            <person name="Wyatt N.A."/>
            <person name="Spanner R.E."/>
            <person name="Bolton M.D."/>
        </authorList>
    </citation>
    <scope>NUCLEOTIDE SEQUENCE [LARGE SCALE GENOMIC DNA]</scope>
    <source>
        <strain evidence="1">Cb09-40</strain>
    </source>
</reference>
<evidence type="ECO:0000313" key="2">
    <source>
        <dbReference type="Proteomes" id="UP001302367"/>
    </source>
</evidence>
<dbReference type="RefSeq" id="XP_065459327.1">
    <property type="nucleotide sequence ID" value="XM_065603255.1"/>
</dbReference>
<evidence type="ECO:0000313" key="1">
    <source>
        <dbReference type="EMBL" id="WPB05502.1"/>
    </source>
</evidence>
<proteinExistence type="predicted"/>